<name>A0A2N1PUS7_9BACT</name>
<protein>
    <recommendedName>
        <fullName evidence="2">AMP-activated protein kinase glycogen-binding domain-containing protein</fullName>
    </recommendedName>
</protein>
<evidence type="ECO:0000313" key="4">
    <source>
        <dbReference type="Proteomes" id="UP000233256"/>
    </source>
</evidence>
<dbReference type="PANTHER" id="PTHR10343">
    <property type="entry name" value="5'-AMP-ACTIVATED PROTEIN KINASE , BETA SUBUNIT"/>
    <property type="match status" value="1"/>
</dbReference>
<sequence length="119" mass="13693">MWKLLAYCLIFFAGFLFGKKKAFDEEEEEFFWENKNVTLQYENKEAKEVAVAGDFNNWDTNADKMVNLGDGNWSVTLNLKPGRYEYKLVVDGSKWIADPNAKEYVDDGYGGQRSVLAVE</sequence>
<dbReference type="InterPro" id="IPR050827">
    <property type="entry name" value="CRP1_MDG1_kinase"/>
</dbReference>
<dbReference type="PANTHER" id="PTHR10343:SF84">
    <property type="entry name" value="5'-AMP-ACTIVATED PROTEIN KINASE SUBUNIT BETA-1"/>
    <property type="match status" value="1"/>
</dbReference>
<evidence type="ECO:0000256" key="1">
    <source>
        <dbReference type="ARBA" id="ARBA00010926"/>
    </source>
</evidence>
<dbReference type="EMBL" id="PGXC01000001">
    <property type="protein sequence ID" value="PKK92085.1"/>
    <property type="molecule type" value="Genomic_DNA"/>
</dbReference>
<dbReference type="InterPro" id="IPR013783">
    <property type="entry name" value="Ig-like_fold"/>
</dbReference>
<comment type="caution">
    <text evidence="3">The sequence shown here is derived from an EMBL/GenBank/DDBJ whole genome shotgun (WGS) entry which is preliminary data.</text>
</comment>
<dbReference type="Gene3D" id="2.60.40.10">
    <property type="entry name" value="Immunoglobulins"/>
    <property type="match status" value="1"/>
</dbReference>
<proteinExistence type="inferred from homology"/>
<comment type="similarity">
    <text evidence="1">Belongs to the 5'-AMP-activated protein kinase beta subunit family.</text>
</comment>
<dbReference type="CDD" id="cd07184">
    <property type="entry name" value="E_set_Isoamylase_like_N"/>
    <property type="match status" value="1"/>
</dbReference>
<dbReference type="SUPFAM" id="SSF81296">
    <property type="entry name" value="E set domains"/>
    <property type="match status" value="1"/>
</dbReference>
<accession>A0A2N1PUS7</accession>
<evidence type="ECO:0000259" key="2">
    <source>
        <dbReference type="Pfam" id="PF16561"/>
    </source>
</evidence>
<feature type="domain" description="AMP-activated protein kinase glycogen-binding" evidence="2">
    <location>
        <begin position="37"/>
        <end position="115"/>
    </location>
</feature>
<dbReference type="InterPro" id="IPR014756">
    <property type="entry name" value="Ig_E-set"/>
</dbReference>
<dbReference type="Proteomes" id="UP000233256">
    <property type="component" value="Unassembled WGS sequence"/>
</dbReference>
<dbReference type="InterPro" id="IPR032640">
    <property type="entry name" value="AMPK1_CBM"/>
</dbReference>
<organism evidence="3 4">
    <name type="scientific">Candidatus Wallbacteria bacterium HGW-Wallbacteria-1</name>
    <dbReference type="NCBI Taxonomy" id="2013854"/>
    <lineage>
        <taxon>Bacteria</taxon>
        <taxon>Candidatus Walliibacteriota</taxon>
    </lineage>
</organism>
<gene>
    <name evidence="3" type="ORF">CVV64_01315</name>
</gene>
<reference evidence="3 4" key="1">
    <citation type="journal article" date="2017" name="ISME J.">
        <title>Potential for microbial H2 and metal transformations associated with novel bacteria and archaea in deep terrestrial subsurface sediments.</title>
        <authorList>
            <person name="Hernsdorf A.W."/>
            <person name="Amano Y."/>
            <person name="Miyakawa K."/>
            <person name="Ise K."/>
            <person name="Suzuki Y."/>
            <person name="Anantharaman K."/>
            <person name="Probst A."/>
            <person name="Burstein D."/>
            <person name="Thomas B.C."/>
            <person name="Banfield J.F."/>
        </authorList>
    </citation>
    <scope>NUCLEOTIDE SEQUENCE [LARGE SCALE GENOMIC DNA]</scope>
    <source>
        <strain evidence="3">HGW-Wallbacteria-1</strain>
    </source>
</reference>
<dbReference type="Pfam" id="PF16561">
    <property type="entry name" value="AMPK1_CBM"/>
    <property type="match status" value="1"/>
</dbReference>
<dbReference type="AlphaFoldDB" id="A0A2N1PUS7"/>
<evidence type="ECO:0000313" key="3">
    <source>
        <dbReference type="EMBL" id="PKK92085.1"/>
    </source>
</evidence>